<reference evidence="2 3" key="1">
    <citation type="journal article" date="2018" name="Front. Plant Sci.">
        <title>Red Clover (Trifolium pratense) and Zigzag Clover (T. medium) - A Picture of Genomic Similarities and Differences.</title>
        <authorList>
            <person name="Dluhosova J."/>
            <person name="Istvanek J."/>
            <person name="Nedelnik J."/>
            <person name="Repkova J."/>
        </authorList>
    </citation>
    <scope>NUCLEOTIDE SEQUENCE [LARGE SCALE GENOMIC DNA]</scope>
    <source>
        <strain evidence="3">cv. 10/8</strain>
        <tissue evidence="2">Leaf</tissue>
    </source>
</reference>
<keyword evidence="3" id="KW-1185">Reference proteome</keyword>
<dbReference type="Proteomes" id="UP000265520">
    <property type="component" value="Unassembled WGS sequence"/>
</dbReference>
<feature type="non-terminal residue" evidence="2">
    <location>
        <position position="525"/>
    </location>
</feature>
<dbReference type="SUPFAM" id="SSF56672">
    <property type="entry name" value="DNA/RNA polymerases"/>
    <property type="match status" value="1"/>
</dbReference>
<evidence type="ECO:0000256" key="1">
    <source>
        <dbReference type="SAM" id="MobiDB-lite"/>
    </source>
</evidence>
<dbReference type="Gene3D" id="3.10.10.10">
    <property type="entry name" value="HIV Type 1 Reverse Transcriptase, subunit A, domain 1"/>
    <property type="match status" value="1"/>
</dbReference>
<evidence type="ECO:0000313" key="2">
    <source>
        <dbReference type="EMBL" id="MCH86583.1"/>
    </source>
</evidence>
<accession>A0A392MHB5</accession>
<dbReference type="Gene3D" id="2.40.70.10">
    <property type="entry name" value="Acid Proteases"/>
    <property type="match status" value="1"/>
</dbReference>
<dbReference type="PANTHER" id="PTHR33067">
    <property type="entry name" value="RNA-DIRECTED DNA POLYMERASE-RELATED"/>
    <property type="match status" value="1"/>
</dbReference>
<evidence type="ECO:0000313" key="3">
    <source>
        <dbReference type="Proteomes" id="UP000265520"/>
    </source>
</evidence>
<protein>
    <submittedName>
        <fullName evidence="2">Uncharacterized protein</fullName>
    </submittedName>
</protein>
<feature type="non-terminal residue" evidence="2">
    <location>
        <position position="1"/>
    </location>
</feature>
<organism evidence="2 3">
    <name type="scientific">Trifolium medium</name>
    <dbReference type="NCBI Taxonomy" id="97028"/>
    <lineage>
        <taxon>Eukaryota</taxon>
        <taxon>Viridiplantae</taxon>
        <taxon>Streptophyta</taxon>
        <taxon>Embryophyta</taxon>
        <taxon>Tracheophyta</taxon>
        <taxon>Spermatophyta</taxon>
        <taxon>Magnoliopsida</taxon>
        <taxon>eudicotyledons</taxon>
        <taxon>Gunneridae</taxon>
        <taxon>Pentapetalae</taxon>
        <taxon>rosids</taxon>
        <taxon>fabids</taxon>
        <taxon>Fabales</taxon>
        <taxon>Fabaceae</taxon>
        <taxon>Papilionoideae</taxon>
        <taxon>50 kb inversion clade</taxon>
        <taxon>NPAAA clade</taxon>
        <taxon>Hologalegina</taxon>
        <taxon>IRL clade</taxon>
        <taxon>Trifolieae</taxon>
        <taxon>Trifolium</taxon>
    </lineage>
</organism>
<feature type="compositionally biased region" description="Basic and acidic residues" evidence="1">
    <location>
        <begin position="60"/>
        <end position="91"/>
    </location>
</feature>
<sequence>RVVPSPVVVEKSKVKVSEQEIEGGVENESEGVVEKHEKNGVVENESEIEEVVESQNNDVVENKREKNNESKQEVSSKKEGSKDKVKTQEEVPYRRIPYPRKKKLKTKDHHFKKFMKMLNSLQVNLPLAEALEQMPLYAKFLKELLTKKRKPLDDDTVDMTEECSALIQKKLPQKKKDPDSFTIPCSIGNLTIGRALCDLGASINLMLLSMMKKIPGAVAKPTKMQLSLADRSIVHPYDILHDVLVRVAEFVFPADFVVLDMEEDREVEPLLLGRPFLATGRALIDVEMGELMLRTHGEQIMFNVFEAMKRHDEDPECYRVDVVEEVVEDIVDEEQKVEPELKVETQEEVKSSAPELKVLPSHLKYVFLGEDDSSPAIISNALTSLQEEKLLRVLRENKEALGWTISDLKGISPTFCMHKIKMEDEYKPVVQPQRRLNPTMKEVVKKEVLKLLEAGMIYPISDSAWVSPVHVVPKKGGMTVVRNEKNELIPTRAVYGWRICIDYRRLNTATRKDHFPLPFMDQMLE</sequence>
<feature type="compositionally biased region" description="Acidic residues" evidence="1">
    <location>
        <begin position="19"/>
        <end position="31"/>
    </location>
</feature>
<dbReference type="InterPro" id="IPR043502">
    <property type="entry name" value="DNA/RNA_pol_sf"/>
</dbReference>
<feature type="region of interest" description="Disordered" evidence="1">
    <location>
        <begin position="1"/>
        <end position="91"/>
    </location>
</feature>
<dbReference type="InterPro" id="IPR021109">
    <property type="entry name" value="Peptidase_aspartic_dom_sf"/>
</dbReference>
<comment type="caution">
    <text evidence="2">The sequence shown here is derived from an EMBL/GenBank/DDBJ whole genome shotgun (WGS) entry which is preliminary data.</text>
</comment>
<name>A0A392MHB5_9FABA</name>
<gene>
    <name evidence="2" type="ORF">A2U01_0007441</name>
</gene>
<dbReference type="CDD" id="cd00303">
    <property type="entry name" value="retropepsin_like"/>
    <property type="match status" value="1"/>
</dbReference>
<dbReference type="PANTHER" id="PTHR33067:SF39">
    <property type="entry name" value="TRANSCRIPTION FACTOR INTERACTOR AND REGULATOR CCHC(ZN) FAMILY"/>
    <property type="match status" value="1"/>
</dbReference>
<proteinExistence type="predicted"/>
<dbReference type="AlphaFoldDB" id="A0A392MHB5"/>
<dbReference type="EMBL" id="LXQA010010567">
    <property type="protein sequence ID" value="MCH86583.1"/>
    <property type="molecule type" value="Genomic_DNA"/>
</dbReference>